<name>A0AC58TGZ5_TOBAC</name>
<protein>
    <submittedName>
        <fullName evidence="2">Protein FAR1-RELATED SEQUENCE 5-like</fullName>
    </submittedName>
</protein>
<evidence type="ECO:0000313" key="1">
    <source>
        <dbReference type="Proteomes" id="UP000790787"/>
    </source>
</evidence>
<dbReference type="Proteomes" id="UP000790787">
    <property type="component" value="Chromosome 20"/>
</dbReference>
<reference evidence="1" key="1">
    <citation type="journal article" date="2014" name="Nat. Commun.">
        <title>The tobacco genome sequence and its comparison with those of tomato and potato.</title>
        <authorList>
            <person name="Sierro N."/>
            <person name="Battey J.N."/>
            <person name="Ouadi S."/>
            <person name="Bakaher N."/>
            <person name="Bovet L."/>
            <person name="Willig A."/>
            <person name="Goepfert S."/>
            <person name="Peitsch M.C."/>
            <person name="Ivanov N.V."/>
        </authorList>
    </citation>
    <scope>NUCLEOTIDE SEQUENCE [LARGE SCALE GENOMIC DNA]</scope>
</reference>
<gene>
    <name evidence="2" type="primary">LOC142174572</name>
</gene>
<reference evidence="2" key="2">
    <citation type="submission" date="2025-08" db="UniProtKB">
        <authorList>
            <consortium name="RefSeq"/>
        </authorList>
    </citation>
    <scope>IDENTIFICATION</scope>
    <source>
        <tissue evidence="2">Leaf</tissue>
    </source>
</reference>
<organism evidence="1 2">
    <name type="scientific">Nicotiana tabacum</name>
    <name type="common">Common tobacco</name>
    <dbReference type="NCBI Taxonomy" id="4097"/>
    <lineage>
        <taxon>Eukaryota</taxon>
        <taxon>Viridiplantae</taxon>
        <taxon>Streptophyta</taxon>
        <taxon>Embryophyta</taxon>
        <taxon>Tracheophyta</taxon>
        <taxon>Spermatophyta</taxon>
        <taxon>Magnoliopsida</taxon>
        <taxon>eudicotyledons</taxon>
        <taxon>Gunneridae</taxon>
        <taxon>Pentapetalae</taxon>
        <taxon>asterids</taxon>
        <taxon>lamiids</taxon>
        <taxon>Solanales</taxon>
        <taxon>Solanaceae</taxon>
        <taxon>Nicotianoideae</taxon>
        <taxon>Nicotianeae</taxon>
        <taxon>Nicotiana</taxon>
    </lineage>
</organism>
<evidence type="ECO:0000313" key="2">
    <source>
        <dbReference type="RefSeq" id="XP_075096493.1"/>
    </source>
</evidence>
<proteinExistence type="predicted"/>
<sequence length="257" mass="29713">MTDVHAVLKKKSKIIDMEDVHAADKINFTQLRLTFVSRNSIRLYHNDVNIQGGSTLVHNVININDDFAFKIGRKFCSENESYEAYNSYAVAKGFGVRKGQSPLCSDYQEKKRQRLEYRCGCMARIKFKISNGVWEVFEFFDEHNHLMVKENLRHFISSGRRLTDATKDILSSMVDASIRTKKAVRYLQNEAGGIENAGFIEQDAHNFIQARKRSMINCGDAQTLLNHFMHLQSEDSNFFYSFQVDEDGSMCNFFLER</sequence>
<accession>A0AC58TGZ5</accession>
<dbReference type="RefSeq" id="XP_075096493.1">
    <property type="nucleotide sequence ID" value="XM_075240392.1"/>
</dbReference>
<keyword evidence="1" id="KW-1185">Reference proteome</keyword>